<keyword evidence="1" id="KW-1133">Transmembrane helix</keyword>
<sequence>MSVKMWTTYTWTERLNEASLFHGIYFGLFLCSLGRRRRMPPSGRPKPLVTEACKGFLEPDENWPLSVKVEESLIARPTHRARMKVSLSDPTVPSGRVVAQWIKGYSMFQGLGCLPIKAVSELGLERRETVRSIFGVGVRALRGHFPSTRGPRRTHLWCISYRVHGKSGVAKYKADNC</sequence>
<proteinExistence type="predicted"/>
<organism evidence="2 3">
    <name type="scientific">Gossypium aridum</name>
    <name type="common">American cotton</name>
    <name type="synonym">Erioxylum aridum</name>
    <dbReference type="NCBI Taxonomy" id="34290"/>
    <lineage>
        <taxon>Eukaryota</taxon>
        <taxon>Viridiplantae</taxon>
        <taxon>Streptophyta</taxon>
        <taxon>Embryophyta</taxon>
        <taxon>Tracheophyta</taxon>
        <taxon>Spermatophyta</taxon>
        <taxon>Magnoliopsida</taxon>
        <taxon>eudicotyledons</taxon>
        <taxon>Gunneridae</taxon>
        <taxon>Pentapetalae</taxon>
        <taxon>rosids</taxon>
        <taxon>malvids</taxon>
        <taxon>Malvales</taxon>
        <taxon>Malvaceae</taxon>
        <taxon>Malvoideae</taxon>
        <taxon>Gossypium</taxon>
    </lineage>
</organism>
<reference evidence="2 3" key="1">
    <citation type="journal article" date="2019" name="Genome Biol. Evol.">
        <title>Insights into the evolution of the New World diploid cottons (Gossypium, subgenus Houzingenia) based on genome sequencing.</title>
        <authorList>
            <person name="Grover C.E."/>
            <person name="Arick M.A. 2nd"/>
            <person name="Thrash A."/>
            <person name="Conover J.L."/>
            <person name="Sanders W.S."/>
            <person name="Peterson D.G."/>
            <person name="Frelichowski J.E."/>
            <person name="Scheffler J.A."/>
            <person name="Scheffler B.E."/>
            <person name="Wendel J.F."/>
        </authorList>
    </citation>
    <scope>NUCLEOTIDE SEQUENCE [LARGE SCALE GENOMIC DNA]</scope>
    <source>
        <strain evidence="2">185</strain>
        <tissue evidence="2">Leaf</tissue>
    </source>
</reference>
<dbReference type="PANTHER" id="PTHR48245:SF1">
    <property type="match status" value="1"/>
</dbReference>
<dbReference type="PANTHER" id="PTHR48245">
    <property type="match status" value="1"/>
</dbReference>
<accession>A0A7J8X5E6</accession>
<keyword evidence="1" id="KW-0472">Membrane</keyword>
<name>A0A7J8X5E6_GOSAI</name>
<protein>
    <submittedName>
        <fullName evidence="2">Uncharacterized protein</fullName>
    </submittedName>
</protein>
<evidence type="ECO:0000313" key="3">
    <source>
        <dbReference type="Proteomes" id="UP000593577"/>
    </source>
</evidence>
<evidence type="ECO:0000256" key="1">
    <source>
        <dbReference type="SAM" id="Phobius"/>
    </source>
</evidence>
<dbReference type="AlphaFoldDB" id="A0A7J8X5E6"/>
<comment type="caution">
    <text evidence="2">The sequence shown here is derived from an EMBL/GenBank/DDBJ whole genome shotgun (WGS) entry which is preliminary data.</text>
</comment>
<dbReference type="AntiFam" id="ANF00275">
    <property type="entry name" value="Spurious translation from rRNA (DUF6467)"/>
</dbReference>
<keyword evidence="3" id="KW-1185">Reference proteome</keyword>
<feature type="transmembrane region" description="Helical" evidence="1">
    <location>
        <begin position="20"/>
        <end position="36"/>
    </location>
</feature>
<gene>
    <name evidence="2" type="ORF">Goari_024190</name>
</gene>
<keyword evidence="1" id="KW-0812">Transmembrane</keyword>
<dbReference type="EMBL" id="JABFAA010000005">
    <property type="protein sequence ID" value="MBA0682473.1"/>
    <property type="molecule type" value="Genomic_DNA"/>
</dbReference>
<dbReference type="Proteomes" id="UP000593577">
    <property type="component" value="Unassembled WGS sequence"/>
</dbReference>
<evidence type="ECO:0000313" key="2">
    <source>
        <dbReference type="EMBL" id="MBA0682473.1"/>
    </source>
</evidence>